<dbReference type="AlphaFoldDB" id="A0A410PSN6"/>
<organism evidence="8 9">
    <name type="scientific">Aminipila luticellarii</name>
    <dbReference type="NCBI Taxonomy" id="2507160"/>
    <lineage>
        <taxon>Bacteria</taxon>
        <taxon>Bacillati</taxon>
        <taxon>Bacillota</taxon>
        <taxon>Clostridia</taxon>
        <taxon>Peptostreptococcales</taxon>
        <taxon>Anaerovoracaceae</taxon>
        <taxon>Aminipila</taxon>
    </lineage>
</organism>
<evidence type="ECO:0000256" key="3">
    <source>
        <dbReference type="ARBA" id="ARBA00023143"/>
    </source>
</evidence>
<keyword evidence="8" id="KW-0282">Flagellum</keyword>
<dbReference type="GO" id="GO:0071978">
    <property type="term" value="P:bacterial-type flagellum-dependent swarming motility"/>
    <property type="evidence" value="ECO:0007669"/>
    <property type="project" value="TreeGrafter"/>
</dbReference>
<dbReference type="Proteomes" id="UP000287601">
    <property type="component" value="Chromosome"/>
</dbReference>
<comment type="function">
    <text evidence="4">A flexible structure which links the flagellar filament to the drive apparatus in the basal body.</text>
</comment>
<dbReference type="InterPro" id="IPR020013">
    <property type="entry name" value="Flagellar_FlgE/F/G"/>
</dbReference>
<feature type="region of interest" description="Disordered" evidence="5">
    <location>
        <begin position="201"/>
        <end position="220"/>
    </location>
</feature>
<keyword evidence="8" id="KW-0969">Cilium</keyword>
<dbReference type="GO" id="GO:0009425">
    <property type="term" value="C:bacterial-type flagellum basal body"/>
    <property type="evidence" value="ECO:0007669"/>
    <property type="project" value="UniProtKB-SubCell"/>
</dbReference>
<evidence type="ECO:0000313" key="9">
    <source>
        <dbReference type="Proteomes" id="UP000287601"/>
    </source>
</evidence>
<dbReference type="Pfam" id="PF06429">
    <property type="entry name" value="Flg_bbr_C"/>
    <property type="match status" value="1"/>
</dbReference>
<dbReference type="EMBL" id="CP035281">
    <property type="protein sequence ID" value="QAT41997.1"/>
    <property type="molecule type" value="Genomic_DNA"/>
</dbReference>
<dbReference type="KEGG" id="amij:EQM06_01455"/>
<evidence type="ECO:0000256" key="1">
    <source>
        <dbReference type="ARBA" id="ARBA00004117"/>
    </source>
</evidence>
<protein>
    <recommendedName>
        <fullName evidence="4">Flagellar hook protein FlgE</fullName>
    </recommendedName>
</protein>
<evidence type="ECO:0000313" key="8">
    <source>
        <dbReference type="EMBL" id="QAT41997.1"/>
    </source>
</evidence>
<dbReference type="PANTHER" id="PTHR30435:SF1">
    <property type="entry name" value="FLAGELLAR HOOK PROTEIN FLGE"/>
    <property type="match status" value="1"/>
</dbReference>
<sequence>MVKSMFAAVAGLRAHQSKMDVIGNNIANVNTYGYKAARATFRDVFYATTSGAGNPGTVYGGTNPIQLGYGSKLGSVDSLMTGGGAAATDNPMDCMIVGNGFFLVGRKPEETAGEYDTIAVEDGLQDDGSAAEDETAGKVDPTEVSALNLTRVGIFNFDGDGNLVDSNGRMVYGFPSEYKEDASDTTKSGYSIQTDQLTAIRLPNANKKDSTGTGTDKDEYEPMSLSGIAIGKDGTITGTNDAGESILIGKIALANVPNPNALERGENSYYTAKGNTGTITVNPSGQNSTGTMEAGYLEMSNVDLSKEFTDLITTERGFQANTRIITVTDEMLQDLVNMKR</sequence>
<dbReference type="RefSeq" id="WP_128744651.1">
    <property type="nucleotide sequence ID" value="NZ_CP035281.1"/>
</dbReference>
<feature type="domain" description="Flagellar basal body rod protein N-terminal" evidence="6">
    <location>
        <begin position="8"/>
        <end position="35"/>
    </location>
</feature>
<dbReference type="InterPro" id="IPR037925">
    <property type="entry name" value="FlgE/F/G-like"/>
</dbReference>
<gene>
    <name evidence="8" type="ORF">EQM06_01455</name>
</gene>
<dbReference type="OrthoDB" id="9804559at2"/>
<dbReference type="Pfam" id="PF00460">
    <property type="entry name" value="Flg_bb_rod"/>
    <property type="match status" value="1"/>
</dbReference>
<evidence type="ECO:0000256" key="4">
    <source>
        <dbReference type="RuleBase" id="RU362116"/>
    </source>
</evidence>
<dbReference type="SUPFAM" id="SSF117143">
    <property type="entry name" value="Flagellar hook protein flgE"/>
    <property type="match status" value="1"/>
</dbReference>
<evidence type="ECO:0000256" key="2">
    <source>
        <dbReference type="ARBA" id="ARBA00009677"/>
    </source>
</evidence>
<keyword evidence="8" id="KW-0966">Cell projection</keyword>
<evidence type="ECO:0000259" key="6">
    <source>
        <dbReference type="Pfam" id="PF00460"/>
    </source>
</evidence>
<feature type="domain" description="Flagellar basal-body/hook protein C-terminal" evidence="7">
    <location>
        <begin position="294"/>
        <end position="338"/>
    </location>
</feature>
<evidence type="ECO:0000259" key="7">
    <source>
        <dbReference type="Pfam" id="PF06429"/>
    </source>
</evidence>
<comment type="subcellular location">
    <subcellularLocation>
        <location evidence="1 4">Bacterial flagellum basal body</location>
    </subcellularLocation>
</comment>
<keyword evidence="9" id="KW-1185">Reference proteome</keyword>
<comment type="similarity">
    <text evidence="2 4">Belongs to the flagella basal body rod proteins family.</text>
</comment>
<dbReference type="NCBIfam" id="TIGR03506">
    <property type="entry name" value="FlgEFG_subfam"/>
    <property type="match status" value="2"/>
</dbReference>
<proteinExistence type="inferred from homology"/>
<keyword evidence="3 4" id="KW-0975">Bacterial flagellum</keyword>
<name>A0A410PSN6_9FIRM</name>
<evidence type="ECO:0000256" key="5">
    <source>
        <dbReference type="SAM" id="MobiDB-lite"/>
    </source>
</evidence>
<dbReference type="GO" id="GO:0009424">
    <property type="term" value="C:bacterial-type flagellum hook"/>
    <property type="evidence" value="ECO:0007669"/>
    <property type="project" value="TreeGrafter"/>
</dbReference>
<dbReference type="InterPro" id="IPR010930">
    <property type="entry name" value="Flg_bb/hook_C_dom"/>
</dbReference>
<dbReference type="PANTHER" id="PTHR30435">
    <property type="entry name" value="FLAGELLAR PROTEIN"/>
    <property type="match status" value="1"/>
</dbReference>
<dbReference type="GO" id="GO:0005829">
    <property type="term" value="C:cytosol"/>
    <property type="evidence" value="ECO:0007669"/>
    <property type="project" value="TreeGrafter"/>
</dbReference>
<accession>A0A410PSN6</accession>
<reference evidence="8 9" key="1">
    <citation type="submission" date="2019-01" db="EMBL/GenBank/DDBJ databases">
        <title>Draft genomes of a novel of Aminipila strains.</title>
        <authorList>
            <person name="Ma S."/>
        </authorList>
    </citation>
    <scope>NUCLEOTIDE SEQUENCE [LARGE SCALE GENOMIC DNA]</scope>
    <source>
        <strain evidence="9">JN-39</strain>
    </source>
</reference>
<dbReference type="InterPro" id="IPR001444">
    <property type="entry name" value="Flag_bb_rod_N"/>
</dbReference>